<dbReference type="PANTHER" id="PTHR20992">
    <property type="entry name" value="AT15442P-RELATED"/>
    <property type="match status" value="1"/>
</dbReference>
<keyword evidence="1" id="KW-0812">Transmembrane</keyword>
<reference evidence="3" key="1">
    <citation type="submission" date="2017-09" db="EMBL/GenBank/DDBJ databases">
        <title>Depth-based differentiation of microbial function through sediment-hosted aquifers and enrichment of novel symbionts in the deep terrestrial subsurface.</title>
        <authorList>
            <person name="Probst A.J."/>
            <person name="Ladd B."/>
            <person name="Jarett J.K."/>
            <person name="Geller-Mcgrath D.E."/>
            <person name="Sieber C.M.K."/>
            <person name="Emerson J.B."/>
            <person name="Anantharaman K."/>
            <person name="Thomas B.C."/>
            <person name="Malmstrom R."/>
            <person name="Stieglmeier M."/>
            <person name="Klingl A."/>
            <person name="Woyke T."/>
            <person name="Ryan C.M."/>
            <person name="Banfield J.F."/>
        </authorList>
    </citation>
    <scope>NUCLEOTIDE SEQUENCE [LARGE SCALE GENOMIC DNA]</scope>
</reference>
<accession>A0A2M6WBI7</accession>
<feature type="transmembrane region" description="Helical" evidence="1">
    <location>
        <begin position="91"/>
        <end position="109"/>
    </location>
</feature>
<dbReference type="EMBL" id="PFBO01000127">
    <property type="protein sequence ID" value="PIT90173.1"/>
    <property type="molecule type" value="Genomic_DNA"/>
</dbReference>
<comment type="caution">
    <text evidence="2">The sequence shown here is derived from an EMBL/GenBank/DDBJ whole genome shotgun (WGS) entry which is preliminary data.</text>
</comment>
<organism evidence="2 3">
    <name type="scientific">Candidatus Komeilibacteria bacterium CG10_big_fil_rev_8_21_14_0_10_41_13</name>
    <dbReference type="NCBI Taxonomy" id="1974476"/>
    <lineage>
        <taxon>Bacteria</taxon>
        <taxon>Candidatus Komeiliibacteriota</taxon>
    </lineage>
</organism>
<dbReference type="Pfam" id="PF04087">
    <property type="entry name" value="DUF389"/>
    <property type="match status" value="1"/>
</dbReference>
<dbReference type="PANTHER" id="PTHR20992:SF9">
    <property type="entry name" value="AT15442P-RELATED"/>
    <property type="match status" value="1"/>
</dbReference>
<feature type="transmembrane region" description="Helical" evidence="1">
    <location>
        <begin position="154"/>
        <end position="175"/>
    </location>
</feature>
<gene>
    <name evidence="2" type="ORF">COU22_03640</name>
</gene>
<dbReference type="InterPro" id="IPR005240">
    <property type="entry name" value="DUF389"/>
</dbReference>
<feature type="transmembrane region" description="Helical" evidence="1">
    <location>
        <begin position="187"/>
        <end position="205"/>
    </location>
</feature>
<evidence type="ECO:0000256" key="1">
    <source>
        <dbReference type="SAM" id="Phobius"/>
    </source>
</evidence>
<dbReference type="AlphaFoldDB" id="A0A2M6WBI7"/>
<evidence type="ECO:0000313" key="3">
    <source>
        <dbReference type="Proteomes" id="UP000230543"/>
    </source>
</evidence>
<feature type="transmembrane region" description="Helical" evidence="1">
    <location>
        <begin position="129"/>
        <end position="147"/>
    </location>
</feature>
<feature type="transmembrane region" description="Helical" evidence="1">
    <location>
        <begin position="34"/>
        <end position="53"/>
    </location>
</feature>
<evidence type="ECO:0000313" key="2">
    <source>
        <dbReference type="EMBL" id="PIT90173.1"/>
    </source>
</evidence>
<keyword evidence="1" id="KW-0472">Membrane</keyword>
<feature type="transmembrane region" description="Helical" evidence="1">
    <location>
        <begin position="226"/>
        <end position="244"/>
    </location>
</feature>
<proteinExistence type="predicted"/>
<evidence type="ECO:0008006" key="4">
    <source>
        <dbReference type="Google" id="ProtNLM"/>
    </source>
</evidence>
<name>A0A2M6WBI7_9BACT</name>
<protein>
    <recommendedName>
        <fullName evidence="4">TIGR00341 family protein</fullName>
    </recommendedName>
</protein>
<sequence length="360" mass="39164">MMINFQKYLNVFRLPEERHQKVLAQIKESAKPDLDFFVLTIFAAVIITLGLILNNSSVVIGGMLMAPLVWPILAFALAMVKGSLRLFQDSLWTLVKATLSILLVAYVIGLFSPFNDFGVEVISRTQPTLLELVIALASGFVAAFVISYPGLGSFIAGVVIASAIVPPLCVTALSFAENNLTQAGGSFLLFVANLIAMVLSAALFLSLAKFKPLAGEASTERRKSQMIWSLAFLIVIAIPLGIITKNIMQMGKQIAVVREVITAQVRNSEISDVSINSKNNVLLIEVILRASNNLSSKQMDILSNKLAEDLNASVNLQITIIPTLEGGRVYESEAIKQAETDLDNNQIKEINQADVFPEVK</sequence>
<keyword evidence="1" id="KW-1133">Transmembrane helix</keyword>
<dbReference type="Proteomes" id="UP000230543">
    <property type="component" value="Unassembled WGS sequence"/>
</dbReference>
<feature type="transmembrane region" description="Helical" evidence="1">
    <location>
        <begin position="59"/>
        <end position="79"/>
    </location>
</feature>